<gene>
    <name evidence="1" type="ORF">K458DRAFT_10709</name>
</gene>
<accession>A0A6G1JPJ7</accession>
<evidence type="ECO:0000313" key="2">
    <source>
        <dbReference type="Proteomes" id="UP000799291"/>
    </source>
</evidence>
<dbReference type="Proteomes" id="UP000799291">
    <property type="component" value="Unassembled WGS sequence"/>
</dbReference>
<reference evidence="1" key="1">
    <citation type="journal article" date="2020" name="Stud. Mycol.">
        <title>101 Dothideomycetes genomes: a test case for predicting lifestyles and emergence of pathogens.</title>
        <authorList>
            <person name="Haridas S."/>
            <person name="Albert R."/>
            <person name="Binder M."/>
            <person name="Bloem J."/>
            <person name="Labutti K."/>
            <person name="Salamov A."/>
            <person name="Andreopoulos B."/>
            <person name="Baker S."/>
            <person name="Barry K."/>
            <person name="Bills G."/>
            <person name="Bluhm B."/>
            <person name="Cannon C."/>
            <person name="Castanera R."/>
            <person name="Culley D."/>
            <person name="Daum C."/>
            <person name="Ezra D."/>
            <person name="Gonzalez J."/>
            <person name="Henrissat B."/>
            <person name="Kuo A."/>
            <person name="Liang C."/>
            <person name="Lipzen A."/>
            <person name="Lutzoni F."/>
            <person name="Magnuson J."/>
            <person name="Mondo S."/>
            <person name="Nolan M."/>
            <person name="Ohm R."/>
            <person name="Pangilinan J."/>
            <person name="Park H.-J."/>
            <person name="Ramirez L."/>
            <person name="Alfaro M."/>
            <person name="Sun H."/>
            <person name="Tritt A."/>
            <person name="Yoshinaga Y."/>
            <person name="Zwiers L.-H."/>
            <person name="Turgeon B."/>
            <person name="Goodwin S."/>
            <person name="Spatafora J."/>
            <person name="Crous P."/>
            <person name="Grigoriev I."/>
        </authorList>
    </citation>
    <scope>NUCLEOTIDE SEQUENCE</scope>
    <source>
        <strain evidence="1">CBS 122367</strain>
    </source>
</reference>
<name>A0A6G1JPJ7_9PLEO</name>
<proteinExistence type="predicted"/>
<organism evidence="1 2">
    <name type="scientific">Lentithecium fluviatile CBS 122367</name>
    <dbReference type="NCBI Taxonomy" id="1168545"/>
    <lineage>
        <taxon>Eukaryota</taxon>
        <taxon>Fungi</taxon>
        <taxon>Dikarya</taxon>
        <taxon>Ascomycota</taxon>
        <taxon>Pezizomycotina</taxon>
        <taxon>Dothideomycetes</taxon>
        <taxon>Pleosporomycetidae</taxon>
        <taxon>Pleosporales</taxon>
        <taxon>Massarineae</taxon>
        <taxon>Lentitheciaceae</taxon>
        <taxon>Lentithecium</taxon>
    </lineage>
</organism>
<keyword evidence="2" id="KW-1185">Reference proteome</keyword>
<protein>
    <submittedName>
        <fullName evidence="1">Uncharacterized protein</fullName>
    </submittedName>
</protein>
<evidence type="ECO:0000313" key="1">
    <source>
        <dbReference type="EMBL" id="KAF2692161.1"/>
    </source>
</evidence>
<dbReference type="EMBL" id="MU005569">
    <property type="protein sequence ID" value="KAF2692161.1"/>
    <property type="molecule type" value="Genomic_DNA"/>
</dbReference>
<sequence>MWAVDGVTSGGTDGALAYLLLVIKSRVLRSWLSILIATMHGWRWGVRPLVRRSDEADTLGRPAPSPSPLPRRALVQRCKCALATHCCRYTQKGSVCRDVLLGTQAHAGSSSRQHFR</sequence>
<dbReference type="AlphaFoldDB" id="A0A6G1JPJ7"/>